<evidence type="ECO:0000313" key="9">
    <source>
        <dbReference type="Proteomes" id="UP000191931"/>
    </source>
</evidence>
<dbReference type="CDD" id="cd06257">
    <property type="entry name" value="DnaJ"/>
    <property type="match status" value="1"/>
</dbReference>
<dbReference type="Proteomes" id="UP000191931">
    <property type="component" value="Unassembled WGS sequence"/>
</dbReference>
<evidence type="ECO:0000256" key="5">
    <source>
        <dbReference type="SAM" id="MobiDB-lite"/>
    </source>
</evidence>
<dbReference type="PRINTS" id="PR00625">
    <property type="entry name" value="JDOMAIN"/>
</dbReference>
<dbReference type="InterPro" id="IPR010652">
    <property type="entry name" value="DUF1232"/>
</dbReference>
<dbReference type="InterPro" id="IPR001623">
    <property type="entry name" value="DnaJ_domain"/>
</dbReference>
<dbReference type="InterPro" id="IPR036869">
    <property type="entry name" value="J_dom_sf"/>
</dbReference>
<keyword evidence="3 6" id="KW-1133">Transmembrane helix</keyword>
<keyword evidence="2 6" id="KW-0812">Transmembrane</keyword>
<evidence type="ECO:0000256" key="2">
    <source>
        <dbReference type="ARBA" id="ARBA00022692"/>
    </source>
</evidence>
<organism evidence="8 9">
    <name type="scientific">Desulfamplus magnetovallimortis</name>
    <dbReference type="NCBI Taxonomy" id="1246637"/>
    <lineage>
        <taxon>Bacteria</taxon>
        <taxon>Pseudomonadati</taxon>
        <taxon>Thermodesulfobacteriota</taxon>
        <taxon>Desulfobacteria</taxon>
        <taxon>Desulfobacterales</taxon>
        <taxon>Desulfobacteraceae</taxon>
        <taxon>Desulfamplus</taxon>
    </lineage>
</organism>
<evidence type="ECO:0000256" key="1">
    <source>
        <dbReference type="ARBA" id="ARBA00004127"/>
    </source>
</evidence>
<gene>
    <name evidence="8" type="ORF">MTBBW1_240001</name>
</gene>
<accession>A0A1W1HE32</accession>
<dbReference type="Gene3D" id="1.10.287.110">
    <property type="entry name" value="DnaJ domain"/>
    <property type="match status" value="1"/>
</dbReference>
<feature type="compositionally biased region" description="Polar residues" evidence="5">
    <location>
        <begin position="123"/>
        <end position="134"/>
    </location>
</feature>
<evidence type="ECO:0000256" key="4">
    <source>
        <dbReference type="ARBA" id="ARBA00023136"/>
    </source>
</evidence>
<feature type="compositionally biased region" description="Basic and acidic residues" evidence="5">
    <location>
        <begin position="94"/>
        <end position="121"/>
    </location>
</feature>
<dbReference type="Pfam" id="PF06803">
    <property type="entry name" value="DUF1232"/>
    <property type="match status" value="1"/>
</dbReference>
<dbReference type="SMART" id="SM00271">
    <property type="entry name" value="DnaJ"/>
    <property type="match status" value="1"/>
</dbReference>
<evidence type="ECO:0000256" key="3">
    <source>
        <dbReference type="ARBA" id="ARBA00022989"/>
    </source>
</evidence>
<dbReference type="OrthoDB" id="9779622at2"/>
<protein>
    <submittedName>
        <fullName evidence="8">Putative DnaJ4</fullName>
    </submittedName>
</protein>
<proteinExistence type="predicted"/>
<feature type="region of interest" description="Disordered" evidence="5">
    <location>
        <begin position="87"/>
        <end position="148"/>
    </location>
</feature>
<dbReference type="STRING" id="1246637.MTBBW1_240001"/>
<sequence length="211" mass="24319">MSNYYKILLGLIGAAYFISPVDLIPDLLLPYLGWLDDAMIVGLIFYYIKNGRLPNFFYKKQNAKYSDFQKKSGYNFSENSFSGKSNFSYNNAKTENKNARNDNHQSDRTTQHNYTRNEDRPGTGNTEYQNNGSHRNNDHNEREKAAKIRSPYDVLGVSAGASRDEIVAAYRKAVKEYHPDRVAHLGKDLQELANQRFIEIREAYNKLNKKA</sequence>
<keyword evidence="4 6" id="KW-0472">Membrane</keyword>
<evidence type="ECO:0000256" key="6">
    <source>
        <dbReference type="SAM" id="Phobius"/>
    </source>
</evidence>
<feature type="domain" description="J" evidence="7">
    <location>
        <begin position="150"/>
        <end position="211"/>
    </location>
</feature>
<dbReference type="GO" id="GO:0012505">
    <property type="term" value="C:endomembrane system"/>
    <property type="evidence" value="ECO:0007669"/>
    <property type="project" value="UniProtKB-SubCell"/>
</dbReference>
<reference evidence="8 9" key="1">
    <citation type="submission" date="2017-03" db="EMBL/GenBank/DDBJ databases">
        <authorList>
            <person name="Afonso C.L."/>
            <person name="Miller P.J."/>
            <person name="Scott M.A."/>
            <person name="Spackman E."/>
            <person name="Goraichik I."/>
            <person name="Dimitrov K.M."/>
            <person name="Suarez D.L."/>
            <person name="Swayne D.E."/>
        </authorList>
    </citation>
    <scope>NUCLEOTIDE SEQUENCE [LARGE SCALE GENOMIC DNA]</scope>
    <source>
        <strain evidence="8">PRJEB14757</strain>
    </source>
</reference>
<dbReference type="PANTHER" id="PTHR44240:SF10">
    <property type="entry name" value="J DOMAIN-CONTAINING PROTEIN"/>
    <property type="match status" value="1"/>
</dbReference>
<dbReference type="PROSITE" id="PS50076">
    <property type="entry name" value="DNAJ_2"/>
    <property type="match status" value="1"/>
</dbReference>
<dbReference type="PANTHER" id="PTHR44240">
    <property type="entry name" value="DNAJ DOMAIN (PROKARYOTIC HEAT SHOCK PROTEIN)-RELATED"/>
    <property type="match status" value="1"/>
</dbReference>
<dbReference type="InterPro" id="IPR052276">
    <property type="entry name" value="Diphthamide-biosynth_chaperone"/>
</dbReference>
<dbReference type="AlphaFoldDB" id="A0A1W1HE32"/>
<dbReference type="SUPFAM" id="SSF46565">
    <property type="entry name" value="Chaperone J-domain"/>
    <property type="match status" value="1"/>
</dbReference>
<feature type="compositionally biased region" description="Basic and acidic residues" evidence="5">
    <location>
        <begin position="135"/>
        <end position="146"/>
    </location>
</feature>
<comment type="subcellular location">
    <subcellularLocation>
        <location evidence="1">Endomembrane system</location>
        <topology evidence="1">Multi-pass membrane protein</topology>
    </subcellularLocation>
</comment>
<name>A0A1W1HE32_9BACT</name>
<keyword evidence="9" id="KW-1185">Reference proteome</keyword>
<feature type="transmembrane region" description="Helical" evidence="6">
    <location>
        <begin position="7"/>
        <end position="25"/>
    </location>
</feature>
<dbReference type="Pfam" id="PF00226">
    <property type="entry name" value="DnaJ"/>
    <property type="match status" value="1"/>
</dbReference>
<evidence type="ECO:0000259" key="7">
    <source>
        <dbReference type="PROSITE" id="PS50076"/>
    </source>
</evidence>
<dbReference type="EMBL" id="FWEV01000157">
    <property type="protein sequence ID" value="SLM30739.1"/>
    <property type="molecule type" value="Genomic_DNA"/>
</dbReference>
<evidence type="ECO:0000313" key="8">
    <source>
        <dbReference type="EMBL" id="SLM30739.1"/>
    </source>
</evidence>